<accession>A0AAU4K0J3</accession>
<keyword evidence="3" id="KW-1185">Reference proteome</keyword>
<dbReference type="Proteomes" id="UP001432128">
    <property type="component" value="Chromosome"/>
</dbReference>
<dbReference type="RefSeq" id="WP_328857000.1">
    <property type="nucleotide sequence ID" value="NZ_CP108021.1"/>
</dbReference>
<proteinExistence type="predicted"/>
<reference evidence="2 3" key="1">
    <citation type="submission" date="2022-10" db="EMBL/GenBank/DDBJ databases">
        <title>The complete genomes of actinobacterial strains from the NBC collection.</title>
        <authorList>
            <person name="Joergensen T.S."/>
            <person name="Alvarez Arevalo M."/>
            <person name="Sterndorff E.B."/>
            <person name="Faurdal D."/>
            <person name="Vuksanovic O."/>
            <person name="Mourched A.-S."/>
            <person name="Charusanti P."/>
            <person name="Shaw S."/>
            <person name="Blin K."/>
            <person name="Weber T."/>
        </authorList>
    </citation>
    <scope>NUCLEOTIDE SEQUENCE [LARGE SCALE GENOMIC DNA]</scope>
    <source>
        <strain evidence="2 3">NBC_00319</strain>
    </source>
</reference>
<feature type="region of interest" description="Disordered" evidence="1">
    <location>
        <begin position="1"/>
        <end position="20"/>
    </location>
</feature>
<dbReference type="AlphaFoldDB" id="A0AAU4K0J3"/>
<dbReference type="EMBL" id="CP108021">
    <property type="protein sequence ID" value="WUM19503.1"/>
    <property type="molecule type" value="Genomic_DNA"/>
</dbReference>
<evidence type="ECO:0000313" key="2">
    <source>
        <dbReference type="EMBL" id="WUM19503.1"/>
    </source>
</evidence>
<name>A0AAU4K0J3_9NOCA</name>
<organism evidence="2 3">
    <name type="scientific">Williamsia herbipolensis</name>
    <dbReference type="NCBI Taxonomy" id="1603258"/>
    <lineage>
        <taxon>Bacteria</taxon>
        <taxon>Bacillati</taxon>
        <taxon>Actinomycetota</taxon>
        <taxon>Actinomycetes</taxon>
        <taxon>Mycobacteriales</taxon>
        <taxon>Nocardiaceae</taxon>
        <taxon>Williamsia</taxon>
    </lineage>
</organism>
<sequence>MTRAVDRPTGSVGAWAKAPDFADDPHRRAEIASATDRDRAHYLRDGLREIECRACHACVMVKKISEFQTSVQWSGEARAQCSELTRVRDSGGNPAMTPTCSRLSASIDHGVIEGIIPPHQ</sequence>
<evidence type="ECO:0000256" key="1">
    <source>
        <dbReference type="SAM" id="MobiDB-lite"/>
    </source>
</evidence>
<protein>
    <recommendedName>
        <fullName evidence="4">Ferredoxin</fullName>
    </recommendedName>
</protein>
<dbReference type="KEGG" id="whr:OG579_17625"/>
<evidence type="ECO:0000313" key="3">
    <source>
        <dbReference type="Proteomes" id="UP001432128"/>
    </source>
</evidence>
<gene>
    <name evidence="2" type="ORF">OG579_17625</name>
</gene>
<evidence type="ECO:0008006" key="4">
    <source>
        <dbReference type="Google" id="ProtNLM"/>
    </source>
</evidence>